<dbReference type="Proteomes" id="UP000184050">
    <property type="component" value="Unassembled WGS sequence"/>
</dbReference>
<keyword evidence="3" id="KW-0732">Signal</keyword>
<dbReference type="InterPro" id="IPR011990">
    <property type="entry name" value="TPR-like_helical_dom_sf"/>
</dbReference>
<dbReference type="GO" id="GO:0009279">
    <property type="term" value="C:cell outer membrane"/>
    <property type="evidence" value="ECO:0007669"/>
    <property type="project" value="UniProtKB-SubCell"/>
</dbReference>
<dbReference type="SUPFAM" id="SSF48452">
    <property type="entry name" value="TPR-like"/>
    <property type="match status" value="1"/>
</dbReference>
<comment type="subcellular location">
    <subcellularLocation>
        <location evidence="1">Cell outer membrane</location>
    </subcellularLocation>
</comment>
<evidence type="ECO:0000256" key="4">
    <source>
        <dbReference type="ARBA" id="ARBA00023136"/>
    </source>
</evidence>
<feature type="domain" description="RagB/SusD" evidence="6">
    <location>
        <begin position="258"/>
        <end position="516"/>
    </location>
</feature>
<dbReference type="STRING" id="1168035.SAMN05444280_14241"/>
<dbReference type="CDD" id="cd08977">
    <property type="entry name" value="SusD"/>
    <property type="match status" value="1"/>
</dbReference>
<evidence type="ECO:0000256" key="1">
    <source>
        <dbReference type="ARBA" id="ARBA00004442"/>
    </source>
</evidence>
<organism evidence="8 9">
    <name type="scientific">Tangfeifania diversioriginum</name>
    <dbReference type="NCBI Taxonomy" id="1168035"/>
    <lineage>
        <taxon>Bacteria</taxon>
        <taxon>Pseudomonadati</taxon>
        <taxon>Bacteroidota</taxon>
        <taxon>Bacteroidia</taxon>
        <taxon>Marinilabiliales</taxon>
        <taxon>Prolixibacteraceae</taxon>
        <taxon>Tangfeifania</taxon>
    </lineage>
</organism>
<dbReference type="PROSITE" id="PS51257">
    <property type="entry name" value="PROKAR_LIPOPROTEIN"/>
    <property type="match status" value="1"/>
</dbReference>
<keyword evidence="4" id="KW-0472">Membrane</keyword>
<dbReference type="InterPro" id="IPR033985">
    <property type="entry name" value="SusD-like_N"/>
</dbReference>
<evidence type="ECO:0000313" key="8">
    <source>
        <dbReference type="EMBL" id="SHJ95277.1"/>
    </source>
</evidence>
<gene>
    <name evidence="8" type="ORF">SAMN05444280_14241</name>
</gene>
<name>A0A1M6NHX3_9BACT</name>
<dbReference type="Pfam" id="PF07980">
    <property type="entry name" value="SusD_RagB"/>
    <property type="match status" value="1"/>
</dbReference>
<evidence type="ECO:0000256" key="3">
    <source>
        <dbReference type="ARBA" id="ARBA00022729"/>
    </source>
</evidence>
<protein>
    <submittedName>
        <fullName evidence="8">RagB/SusD domain-containing protein</fullName>
    </submittedName>
</protein>
<dbReference type="EMBL" id="FQZE01000042">
    <property type="protein sequence ID" value="SHJ95277.1"/>
    <property type="molecule type" value="Genomic_DNA"/>
</dbReference>
<sequence>MKKNYLIIFILTLGMISCNESYLDIFPDDKITSENFWTTSDDASLALMGIYNVLRSNNVYGYGGGWDACTPNAFQWAHWEGKQQQIGSGEVHSGIGGVVSGRWQYCYRGINRANYFLENIDNVTSLSESEKKQMIGEVYFLRGVFYALMADTYGGVPIITKTLTTEEARSVSRASLEETWQQVHSDYDEAISRLNESAPQKGRADLGAALGMKMRAYLYQNNYPKVLEYVEKIEALDKYSLFPSYHGLFQLENEGNSETVFALQFLDGPISQGSIFDRYWQPQNLKFGIDGSNSVAPIQDLVDAYETVDGSPIQSSDDDYNLAQFENRDPRLDFTILRPGAEFQGQKYPEEIKNHTGQRVGYAIRKYTIETQVVKQTESPLDYMILRYGDVLMSKAEALIETNTDIDEAIRILNRFRTEREDVKITPLPLGMSQAEAREALRKERRIEFALEGIYWSDIKRWEIGPEIYPVEVRGPDGDLIHTKFPNGYDLDKDNLIPIPDSERSLNPNLEQNPGH</sequence>
<dbReference type="OrthoDB" id="1109873at2"/>
<dbReference type="Pfam" id="PF14322">
    <property type="entry name" value="SusD-like_3"/>
    <property type="match status" value="1"/>
</dbReference>
<evidence type="ECO:0000259" key="7">
    <source>
        <dbReference type="Pfam" id="PF14322"/>
    </source>
</evidence>
<keyword evidence="9" id="KW-1185">Reference proteome</keyword>
<dbReference type="RefSeq" id="WP_073173521.1">
    <property type="nucleotide sequence ID" value="NZ_FQZE01000042.1"/>
</dbReference>
<feature type="domain" description="SusD-like N-terminal" evidence="7">
    <location>
        <begin position="99"/>
        <end position="218"/>
    </location>
</feature>
<evidence type="ECO:0000256" key="2">
    <source>
        <dbReference type="ARBA" id="ARBA00006275"/>
    </source>
</evidence>
<accession>A0A1M6NHX3</accession>
<proteinExistence type="inferred from homology"/>
<dbReference type="AlphaFoldDB" id="A0A1M6NHX3"/>
<keyword evidence="5" id="KW-0998">Cell outer membrane</keyword>
<evidence type="ECO:0000313" key="9">
    <source>
        <dbReference type="Proteomes" id="UP000184050"/>
    </source>
</evidence>
<dbReference type="InterPro" id="IPR012944">
    <property type="entry name" value="SusD_RagB_dom"/>
</dbReference>
<evidence type="ECO:0000256" key="5">
    <source>
        <dbReference type="ARBA" id="ARBA00023237"/>
    </source>
</evidence>
<evidence type="ECO:0000259" key="6">
    <source>
        <dbReference type="Pfam" id="PF07980"/>
    </source>
</evidence>
<dbReference type="Gene3D" id="1.25.40.390">
    <property type="match status" value="1"/>
</dbReference>
<reference evidence="8 9" key="1">
    <citation type="submission" date="2016-11" db="EMBL/GenBank/DDBJ databases">
        <authorList>
            <person name="Jaros S."/>
            <person name="Januszkiewicz K."/>
            <person name="Wedrychowicz H."/>
        </authorList>
    </citation>
    <scope>NUCLEOTIDE SEQUENCE [LARGE SCALE GENOMIC DNA]</scope>
    <source>
        <strain evidence="8 9">DSM 27063</strain>
    </source>
</reference>
<comment type="similarity">
    <text evidence="2">Belongs to the SusD family.</text>
</comment>